<evidence type="ECO:0000259" key="3">
    <source>
        <dbReference type="Pfam" id="PF05175"/>
    </source>
</evidence>
<dbReference type="GO" id="GO:0008170">
    <property type="term" value="F:N-methyltransferase activity"/>
    <property type="evidence" value="ECO:0007669"/>
    <property type="project" value="UniProtKB-ARBA"/>
</dbReference>
<dbReference type="InterPro" id="IPR050210">
    <property type="entry name" value="tRNA_Adenine-N(6)_MTase"/>
</dbReference>
<evidence type="ECO:0000313" key="5">
    <source>
        <dbReference type="Proteomes" id="UP000196531"/>
    </source>
</evidence>
<name>A0A1Y5F607_9BACT</name>
<evidence type="ECO:0000313" key="4">
    <source>
        <dbReference type="EMBL" id="OUR96326.1"/>
    </source>
</evidence>
<dbReference type="Proteomes" id="UP000196531">
    <property type="component" value="Unassembled WGS sequence"/>
</dbReference>
<feature type="domain" description="Methyltransferase small" evidence="3">
    <location>
        <begin position="37"/>
        <end position="163"/>
    </location>
</feature>
<evidence type="ECO:0000256" key="2">
    <source>
        <dbReference type="ARBA" id="ARBA00022691"/>
    </source>
</evidence>
<dbReference type="GO" id="GO:0032259">
    <property type="term" value="P:methylation"/>
    <property type="evidence" value="ECO:0007669"/>
    <property type="project" value="UniProtKB-KW"/>
</dbReference>
<dbReference type="InterPro" id="IPR029063">
    <property type="entry name" value="SAM-dependent_MTases_sf"/>
</dbReference>
<dbReference type="InterPro" id="IPR002052">
    <property type="entry name" value="DNA_methylase_N6_adenine_CS"/>
</dbReference>
<dbReference type="Gene3D" id="3.40.50.150">
    <property type="entry name" value="Vaccinia Virus protein VP39"/>
    <property type="match status" value="1"/>
</dbReference>
<keyword evidence="2" id="KW-0949">S-adenosyl-L-methionine</keyword>
<organism evidence="4 5">
    <name type="scientific">Halobacteriovorax marinus</name>
    <dbReference type="NCBI Taxonomy" id="97084"/>
    <lineage>
        <taxon>Bacteria</taxon>
        <taxon>Pseudomonadati</taxon>
        <taxon>Bdellovibrionota</taxon>
        <taxon>Bacteriovoracia</taxon>
        <taxon>Bacteriovoracales</taxon>
        <taxon>Halobacteriovoraceae</taxon>
        <taxon>Halobacteriovorax</taxon>
    </lineage>
</organism>
<dbReference type="GO" id="GO:0008757">
    <property type="term" value="F:S-adenosylmethionine-dependent methyltransferase activity"/>
    <property type="evidence" value="ECO:0007669"/>
    <property type="project" value="UniProtKB-ARBA"/>
</dbReference>
<comment type="caution">
    <text evidence="4">The sequence shown here is derived from an EMBL/GenBank/DDBJ whole genome shotgun (WGS) entry which is preliminary data.</text>
</comment>
<dbReference type="SUPFAM" id="SSF53335">
    <property type="entry name" value="S-adenosyl-L-methionine-dependent methyltransferases"/>
    <property type="match status" value="1"/>
</dbReference>
<keyword evidence="1" id="KW-0808">Transferase</keyword>
<reference evidence="5" key="1">
    <citation type="journal article" date="2017" name="Proc. Natl. Acad. Sci. U.S.A.">
        <title>Simulation of Deepwater Horizon oil plume reveals substrate specialization within a complex community of hydrocarbon-degraders.</title>
        <authorList>
            <person name="Hu P."/>
            <person name="Dubinsky E.A."/>
            <person name="Probst A.J."/>
            <person name="Wang J."/>
            <person name="Sieber C.M.K."/>
            <person name="Tom L.M."/>
            <person name="Gardinali P."/>
            <person name="Banfield J.F."/>
            <person name="Atlas R.M."/>
            <person name="Andersen G.L."/>
        </authorList>
    </citation>
    <scope>NUCLEOTIDE SEQUENCE [LARGE SCALE GENOMIC DNA]</scope>
</reference>
<protein>
    <recommendedName>
        <fullName evidence="3">Methyltransferase small domain-containing protein</fullName>
    </recommendedName>
</protein>
<evidence type="ECO:0000256" key="1">
    <source>
        <dbReference type="ARBA" id="ARBA00022603"/>
    </source>
</evidence>
<dbReference type="EMBL" id="MAAO01000006">
    <property type="protein sequence ID" value="OUR96326.1"/>
    <property type="molecule type" value="Genomic_DNA"/>
</dbReference>
<accession>A0A1Y5F607</accession>
<dbReference type="GO" id="GO:0003676">
    <property type="term" value="F:nucleic acid binding"/>
    <property type="evidence" value="ECO:0007669"/>
    <property type="project" value="InterPro"/>
</dbReference>
<dbReference type="PANTHER" id="PTHR47739">
    <property type="entry name" value="TRNA1(VAL) (ADENINE(37)-N6)-METHYLTRANSFERASE"/>
    <property type="match status" value="1"/>
</dbReference>
<sequence>MKSKNILNYSQPDFYRFTSDSVELARFVNQFIGGRKVESVLDLCCGCGVVGIEFESLNKNIEKLTFLELQVDFREHILENTKNLDCDFEIEICDFQSYKSAQQYDLILSNPPYFELGSGRIGPDKKRNLCRHFEIGIKEKLIKKVFELLNDGGQAFVVDRDDLCKLDSRIEKVGELNKANLFRFFLNID</sequence>
<dbReference type="PROSITE" id="PS00092">
    <property type="entry name" value="N6_MTASE"/>
    <property type="match status" value="1"/>
</dbReference>
<dbReference type="InterPro" id="IPR007848">
    <property type="entry name" value="Small_mtfrase_dom"/>
</dbReference>
<gene>
    <name evidence="4" type="ORF">A9Q84_08195</name>
</gene>
<dbReference type="PANTHER" id="PTHR47739:SF1">
    <property type="entry name" value="TRNA1(VAL) (ADENINE(37)-N6)-METHYLTRANSFERASE"/>
    <property type="match status" value="1"/>
</dbReference>
<dbReference type="Pfam" id="PF05175">
    <property type="entry name" value="MTS"/>
    <property type="match status" value="1"/>
</dbReference>
<dbReference type="AlphaFoldDB" id="A0A1Y5F607"/>
<proteinExistence type="predicted"/>
<keyword evidence="1" id="KW-0489">Methyltransferase</keyword>